<accession>A0ABP4EA75</accession>
<dbReference type="RefSeq" id="WP_343992064.1">
    <property type="nucleotide sequence ID" value="NZ_BAAALG010000003.1"/>
</dbReference>
<keyword evidence="1" id="KW-1133">Transmembrane helix</keyword>
<evidence type="ECO:0008006" key="4">
    <source>
        <dbReference type="Google" id="ProtNLM"/>
    </source>
</evidence>
<feature type="transmembrane region" description="Helical" evidence="1">
    <location>
        <begin position="12"/>
        <end position="32"/>
    </location>
</feature>
<evidence type="ECO:0000256" key="1">
    <source>
        <dbReference type="SAM" id="Phobius"/>
    </source>
</evidence>
<gene>
    <name evidence="2" type="ORF">GCM10009668_10480</name>
</gene>
<organism evidence="2 3">
    <name type="scientific">Nocardioides dubius</name>
    <dbReference type="NCBI Taxonomy" id="317019"/>
    <lineage>
        <taxon>Bacteria</taxon>
        <taxon>Bacillati</taxon>
        <taxon>Actinomycetota</taxon>
        <taxon>Actinomycetes</taxon>
        <taxon>Propionibacteriales</taxon>
        <taxon>Nocardioidaceae</taxon>
        <taxon>Nocardioides</taxon>
    </lineage>
</organism>
<keyword evidence="3" id="KW-1185">Reference proteome</keyword>
<evidence type="ECO:0000313" key="2">
    <source>
        <dbReference type="EMBL" id="GAA1096006.1"/>
    </source>
</evidence>
<comment type="caution">
    <text evidence="2">The sequence shown here is derived from an EMBL/GenBank/DDBJ whole genome shotgun (WGS) entry which is preliminary data.</text>
</comment>
<name>A0ABP4EA75_9ACTN</name>
<sequence>MASARRALAEAGLLVAGFLLAGLLAGLLWYLVWAPAPTTDVYLIDGGRPLFDRDVIFRASGLYFFIAAAVGLVLGAAAMWVLDRDEVATLVTVVVAALLGGLLMAWLGHLLGPDAPANIDPTVEHPNGFPTVEAELSADRLVVLTAMPGGATLGALAVLLLTGGRKAKRAAEPAEQSAG</sequence>
<feature type="transmembrane region" description="Helical" evidence="1">
    <location>
        <begin position="87"/>
        <end position="107"/>
    </location>
</feature>
<reference evidence="3" key="1">
    <citation type="journal article" date="2019" name="Int. J. Syst. Evol. Microbiol.">
        <title>The Global Catalogue of Microorganisms (GCM) 10K type strain sequencing project: providing services to taxonomists for standard genome sequencing and annotation.</title>
        <authorList>
            <consortium name="The Broad Institute Genomics Platform"/>
            <consortium name="The Broad Institute Genome Sequencing Center for Infectious Disease"/>
            <person name="Wu L."/>
            <person name="Ma J."/>
        </authorList>
    </citation>
    <scope>NUCLEOTIDE SEQUENCE [LARGE SCALE GENOMIC DNA]</scope>
    <source>
        <strain evidence="3">JCM 13008</strain>
    </source>
</reference>
<feature type="transmembrane region" description="Helical" evidence="1">
    <location>
        <begin position="141"/>
        <end position="161"/>
    </location>
</feature>
<evidence type="ECO:0000313" key="3">
    <source>
        <dbReference type="Proteomes" id="UP001501581"/>
    </source>
</evidence>
<dbReference type="Proteomes" id="UP001501581">
    <property type="component" value="Unassembled WGS sequence"/>
</dbReference>
<dbReference type="EMBL" id="BAAALG010000003">
    <property type="protein sequence ID" value="GAA1096006.1"/>
    <property type="molecule type" value="Genomic_DNA"/>
</dbReference>
<protein>
    <recommendedName>
        <fullName evidence="4">DUF2567 domain-containing protein</fullName>
    </recommendedName>
</protein>
<feature type="transmembrane region" description="Helical" evidence="1">
    <location>
        <begin position="62"/>
        <end position="82"/>
    </location>
</feature>
<keyword evidence="1" id="KW-0812">Transmembrane</keyword>
<keyword evidence="1" id="KW-0472">Membrane</keyword>
<proteinExistence type="predicted"/>